<reference evidence="10" key="4">
    <citation type="submission" date="2021-06" db="EMBL/GenBank/DDBJ databases">
        <authorList>
            <consortium name="NCBI Pathogen Detection Project"/>
        </authorList>
    </citation>
    <scope>NUCLEOTIDE SEQUENCE</scope>
    <source>
        <strain evidence="11">Clostridioides</strain>
        <strain evidence="10">HN1000</strain>
    </source>
</reference>
<evidence type="ECO:0000259" key="5">
    <source>
        <dbReference type="Pfam" id="PF03241"/>
    </source>
</evidence>
<evidence type="ECO:0000313" key="16">
    <source>
        <dbReference type="Proteomes" id="UP000372533"/>
    </source>
</evidence>
<dbReference type="PATRIC" id="fig|1496.1371.peg.59"/>
<gene>
    <name evidence="8" type="primary">abfD</name>
    <name evidence="9" type="ORF">BN1095_330032</name>
    <name evidence="7" type="ORF">BN1096_520374</name>
    <name evidence="8" type="ORF">BN1097_630244</name>
    <name evidence="10" type="ORF">KRM00_003293</name>
    <name evidence="11" type="ORF">KRQ00_001072</name>
    <name evidence="14" type="ORF">SAMEA1402366_02836</name>
    <name evidence="13" type="ORF">SAMEA1402399_00403</name>
    <name evidence="12" type="ORF">SAMEA3375112_02298</name>
</gene>
<protein>
    <submittedName>
        <fullName evidence="8">4-hydroxybutyryl-CoA dehydratase/vinylacetyl-CoA-Delta-isomerase</fullName>
    </submittedName>
    <submittedName>
        <fullName evidence="7">Gamma-aminobutyrate metabolism dehydratase/isomerase</fullName>
        <ecNumber evidence="7">4.2.1.-</ecNumber>
        <ecNumber evidence="8 13">4.2.1.120</ecNumber>
        <ecNumber evidence="7 8">5.3.3.3</ecNumber>
    </submittedName>
</protein>
<dbReference type="PIRSF" id="PIRSF000331">
    <property type="entry name" value="HpaA_HpaB"/>
    <property type="match status" value="1"/>
</dbReference>
<dbReference type="Pfam" id="PF11794">
    <property type="entry name" value="HpaB_N"/>
    <property type="match status" value="1"/>
</dbReference>
<dbReference type="Gene3D" id="1.10.3140.10">
    <property type="entry name" value="4-hydroxybutyryl-coa dehydratase, domain 1"/>
    <property type="match status" value="1"/>
</dbReference>
<evidence type="ECO:0000256" key="2">
    <source>
        <dbReference type="ARBA" id="ARBA00022827"/>
    </source>
</evidence>
<evidence type="ECO:0000313" key="8">
    <source>
        <dbReference type="EMBL" id="CDS87792.1"/>
    </source>
</evidence>
<keyword evidence="2 4" id="KW-0274">FAD</keyword>
<evidence type="ECO:0000256" key="1">
    <source>
        <dbReference type="ARBA" id="ARBA00022630"/>
    </source>
</evidence>
<evidence type="ECO:0000313" key="11">
    <source>
        <dbReference type="EMBL" id="HBH2619336.1"/>
    </source>
</evidence>
<evidence type="ECO:0000256" key="4">
    <source>
        <dbReference type="PIRSR" id="PIRSR000331-2"/>
    </source>
</evidence>
<dbReference type="EMBL" id="FUPS01000007">
    <property type="protein sequence ID" value="SJS52128.1"/>
    <property type="molecule type" value="Genomic_DNA"/>
</dbReference>
<dbReference type="Proteomes" id="UP000372533">
    <property type="component" value="Unassembled WGS sequence"/>
</dbReference>
<dbReference type="EMBL" id="DAEQIJ010000003">
    <property type="protein sequence ID" value="HBH2619336.1"/>
    <property type="molecule type" value="Genomic_DNA"/>
</dbReference>
<evidence type="ECO:0000313" key="7">
    <source>
        <dbReference type="EMBL" id="CDS85592.1"/>
    </source>
</evidence>
<dbReference type="AlphaFoldDB" id="A0A031WIT5"/>
<dbReference type="Gene3D" id="2.40.110.10">
    <property type="entry name" value="Butyryl-CoA Dehydrogenase, subunit A, domain 2"/>
    <property type="match status" value="1"/>
</dbReference>
<keyword evidence="8" id="KW-0413">Isomerase</keyword>
<dbReference type="GO" id="GO:0050393">
    <property type="term" value="F:vinylacetyl-CoA delta-isomerase activity"/>
    <property type="evidence" value="ECO:0007669"/>
    <property type="project" value="UniProtKB-EC"/>
</dbReference>
<feature type="domain" description="HpaB/PvcC/4-BUDH N-terminal" evidence="6">
    <location>
        <begin position="5"/>
        <end position="275"/>
    </location>
</feature>
<proteinExistence type="predicted"/>
<dbReference type="Proteomes" id="UP000879542">
    <property type="component" value="Unassembled WGS sequence"/>
</dbReference>
<dbReference type="Pfam" id="PF03241">
    <property type="entry name" value="HpaB"/>
    <property type="match status" value="1"/>
</dbReference>
<reference evidence="12 15" key="2">
    <citation type="submission" date="2017-02" db="EMBL/GenBank/DDBJ databases">
        <authorList>
            <consortium name="Pathogen Informatics"/>
        </authorList>
    </citation>
    <scope>NUCLEOTIDE SEQUENCE [LARGE SCALE GENOMIC DNA]</scope>
    <source>
        <strain evidence="13">Clo34</strain>
        <strain evidence="17">clo34</strain>
        <strain evidence="14">Tl291</strain>
        <strain evidence="16">tl291</strain>
        <strain evidence="12 15">VRECD0157</strain>
    </source>
</reference>
<dbReference type="InterPro" id="IPR024719">
    <property type="entry name" value="HpaB/PvcC/4-BUDH_C"/>
</dbReference>
<dbReference type="EMBL" id="LK932402">
    <property type="protein sequence ID" value="CDS87792.1"/>
    <property type="molecule type" value="Genomic_DNA"/>
</dbReference>
<dbReference type="EC" id="5.3.3.3" evidence="7 8"/>
<evidence type="ECO:0000256" key="3">
    <source>
        <dbReference type="ARBA" id="ARBA00023002"/>
    </source>
</evidence>
<dbReference type="EMBL" id="CAADAN010000001">
    <property type="protein sequence ID" value="VFD29362.1"/>
    <property type="molecule type" value="Genomic_DNA"/>
</dbReference>
<evidence type="ECO:0000313" key="9">
    <source>
        <dbReference type="EMBL" id="CDT13061.1"/>
    </source>
</evidence>
<dbReference type="SUPFAM" id="SSF56645">
    <property type="entry name" value="Acyl-CoA dehydrogenase NM domain-like"/>
    <property type="match status" value="1"/>
</dbReference>
<name>A0A031WIT5_CLODI</name>
<dbReference type="EMBL" id="CAAJVP010000015">
    <property type="protein sequence ID" value="VHY15078.1"/>
    <property type="molecule type" value="Genomic_DNA"/>
</dbReference>
<evidence type="ECO:0000313" key="15">
    <source>
        <dbReference type="Proteomes" id="UP000189137"/>
    </source>
</evidence>
<dbReference type="GO" id="GO:0043721">
    <property type="term" value="F:4-hydroxybutanoyl-CoA dehydratase activity"/>
    <property type="evidence" value="ECO:0007669"/>
    <property type="project" value="UniProtKB-EC"/>
</dbReference>
<reference evidence="8" key="1">
    <citation type="submission" date="2014-07" db="EMBL/GenBank/DDBJ databases">
        <authorList>
            <person name="Monot Marc"/>
        </authorList>
    </citation>
    <scope>NUCLEOTIDE SEQUENCE</scope>
    <source>
        <strain evidence="9">7032989</strain>
        <strain evidence="8">7032994</strain>
    </source>
</reference>
<dbReference type="Proteomes" id="UP000189137">
    <property type="component" value="Unassembled WGS sequence"/>
</dbReference>
<evidence type="ECO:0000313" key="12">
    <source>
        <dbReference type="EMBL" id="SJS52128.1"/>
    </source>
</evidence>
<dbReference type="EMBL" id="LK932505">
    <property type="protein sequence ID" value="CDS85592.1"/>
    <property type="molecule type" value="Genomic_DNA"/>
</dbReference>
<dbReference type="EC" id="4.2.1.-" evidence="7"/>
<organism evidence="8">
    <name type="scientific">Clostridioides difficile</name>
    <name type="common">Peptoclostridium difficile</name>
    <dbReference type="NCBI Taxonomy" id="1496"/>
    <lineage>
        <taxon>Bacteria</taxon>
        <taxon>Bacillati</taxon>
        <taxon>Bacillota</taxon>
        <taxon>Clostridia</taxon>
        <taxon>Peptostreptococcales</taxon>
        <taxon>Peptostreptococcaceae</taxon>
        <taxon>Clostridioides</taxon>
    </lineage>
</organism>
<dbReference type="EC" id="4.2.1.120" evidence="8 13"/>
<keyword evidence="8" id="KW-0456">Lyase</keyword>
<dbReference type="InterPro" id="IPR024674">
    <property type="entry name" value="HpaB/PvcC/4-BUDH_N"/>
</dbReference>
<dbReference type="InterPro" id="IPR036250">
    <property type="entry name" value="AcylCo_DH-like_C"/>
</dbReference>
<dbReference type="GeneID" id="66354736"/>
<dbReference type="Proteomes" id="UP000878956">
    <property type="component" value="Unassembled WGS sequence"/>
</dbReference>
<evidence type="ECO:0000259" key="6">
    <source>
        <dbReference type="Pfam" id="PF11794"/>
    </source>
</evidence>
<dbReference type="GO" id="GO:0016627">
    <property type="term" value="F:oxidoreductase activity, acting on the CH-CH group of donors"/>
    <property type="evidence" value="ECO:0007669"/>
    <property type="project" value="InterPro"/>
</dbReference>
<dbReference type="InterPro" id="IPR009100">
    <property type="entry name" value="AcylCoA_DH/oxidase_NM_dom_sf"/>
</dbReference>
<dbReference type="PANTHER" id="PTHR36117:SF3">
    <property type="entry name" value="4-HYDROXYPHENYLACETATE 3-MONOOXYGENASE-RELATED"/>
    <property type="match status" value="1"/>
</dbReference>
<dbReference type="RefSeq" id="WP_003430738.1">
    <property type="nucleotide sequence ID" value="NZ_AP025558.1"/>
</dbReference>
<dbReference type="Proteomes" id="UP000411588">
    <property type="component" value="Unassembled WGS sequence"/>
</dbReference>
<dbReference type="OMA" id="GWDALNT"/>
<dbReference type="EMBL" id="LK932994">
    <property type="protein sequence ID" value="CDT13061.1"/>
    <property type="molecule type" value="Genomic_DNA"/>
</dbReference>
<keyword evidence="1" id="KW-0285">Flavoprotein</keyword>
<reference evidence="10" key="3">
    <citation type="journal article" date="2018" name="Genome Biol.">
        <title>SKESA: strategic k-mer extension for scrupulous assemblies.</title>
        <authorList>
            <person name="Souvorov A."/>
            <person name="Agarwala R."/>
            <person name="Lipman D.J."/>
        </authorList>
    </citation>
    <scope>NUCLEOTIDE SEQUENCE</scope>
    <source>
        <strain evidence="11">Clostridioides</strain>
        <strain evidence="10">HN1000</strain>
    </source>
</reference>
<evidence type="ECO:0000313" key="17">
    <source>
        <dbReference type="Proteomes" id="UP000411588"/>
    </source>
</evidence>
<dbReference type="Gene3D" id="1.20.140.10">
    <property type="entry name" value="Butyryl-CoA Dehydrogenase, subunit A, domain 3"/>
    <property type="match status" value="1"/>
</dbReference>
<feature type="binding site" evidence="4">
    <location>
        <position position="191"/>
    </location>
    <ligand>
        <name>FAD</name>
        <dbReference type="ChEBI" id="CHEBI:57692"/>
    </ligand>
</feature>
<dbReference type="EMBL" id="DAEPXK010000047">
    <property type="protein sequence ID" value="HBH1543761.1"/>
    <property type="molecule type" value="Genomic_DNA"/>
</dbReference>
<sequence length="498" mass="55102">MALMTGAQYIESLRKLNTKVYMFGEEVKNWVDHPMIRPSINCVAATYDLAHDPEYADLMTVTSNITGEKINRFGHLHQSVDDLIKKVKMQRLCGQKTASCFQRCVGMDAFNAVYSTTFECDKAHGTNYHDNFVKYLTYIQENDLVVDGAMTDPKGDRSLSPSAQPDPDMFLHIVERREDGIIVRGAKAHQTGSINSHEHLIMPTISMTEADKDYAVSFAVPSDAEGVFMIYGRQSCDTRKLEEGADVDLGNKEFGGQEALVVFDNVFVPNDRIFLCGEWDFSGMLVERFAGYHRQSYGGCKVGVGDVIIGAAALAADYNGANKASHIKDKLIEMTHLNESLYCCGIACSSEGHKTEAGNYQIDLLLANVCKQNVTRFPYEIVRLAEDIAGGLMVTMPSEKDFKSDLKVGTSGMTIGEVCNKYFKASSVASTEERMRILRFLENICLGSSAVGYRTESMHGAGSPQAQRIMISRQGNINQKKELAKKIAGIKKEEALNL</sequence>
<dbReference type="InterPro" id="IPR004925">
    <property type="entry name" value="HpaB/PvcC/4-BUDH"/>
</dbReference>
<evidence type="ECO:0000313" key="14">
    <source>
        <dbReference type="EMBL" id="VHY15078.1"/>
    </source>
</evidence>
<feature type="domain" description="HpaB/PvcC/4-BUDH C-terminal" evidence="5">
    <location>
        <begin position="283"/>
        <end position="489"/>
    </location>
</feature>
<keyword evidence="3" id="KW-0560">Oxidoreductase</keyword>
<accession>A0A031WIT5</accession>
<dbReference type="KEGG" id="pdf:CD630DERM_23410"/>
<evidence type="ECO:0000313" key="10">
    <source>
        <dbReference type="EMBL" id="HBH1543761.1"/>
    </source>
</evidence>
<dbReference type="PANTHER" id="PTHR36117">
    <property type="entry name" value="4-HYDROXYPHENYLACETATE 3-MONOOXYGENASE-RELATED"/>
    <property type="match status" value="1"/>
</dbReference>
<evidence type="ECO:0000313" key="13">
    <source>
        <dbReference type="EMBL" id="VFD29362.1"/>
    </source>
</evidence>
<dbReference type="InterPro" id="IPR046373">
    <property type="entry name" value="Acyl-CoA_Oxase/DH_mid-dom_sf"/>
</dbReference>
<dbReference type="SUPFAM" id="SSF47203">
    <property type="entry name" value="Acyl-CoA dehydrogenase C-terminal domain-like"/>
    <property type="match status" value="1"/>
</dbReference>